<dbReference type="GO" id="GO:0019882">
    <property type="term" value="P:antigen processing and presentation"/>
    <property type="evidence" value="ECO:0007669"/>
    <property type="project" value="InterPro"/>
</dbReference>
<proteinExistence type="predicted"/>
<dbReference type="OrthoDB" id="10043043at2759"/>
<organism evidence="4 5">
    <name type="scientific">Manacus vitellinus</name>
    <name type="common">golden-collared manakin</name>
    <dbReference type="NCBI Taxonomy" id="328815"/>
    <lineage>
        <taxon>Eukaryota</taxon>
        <taxon>Metazoa</taxon>
        <taxon>Chordata</taxon>
        <taxon>Craniata</taxon>
        <taxon>Vertebrata</taxon>
        <taxon>Euteleostomi</taxon>
        <taxon>Archelosauria</taxon>
        <taxon>Archosauria</taxon>
        <taxon>Dinosauria</taxon>
        <taxon>Saurischia</taxon>
        <taxon>Theropoda</taxon>
        <taxon>Coelurosauria</taxon>
        <taxon>Aves</taxon>
        <taxon>Neognathae</taxon>
        <taxon>Neoaves</taxon>
        <taxon>Telluraves</taxon>
        <taxon>Australaves</taxon>
        <taxon>Passeriformes</taxon>
        <taxon>Pipridae</taxon>
        <taxon>Manacus</taxon>
    </lineage>
</organism>
<keyword evidence="1" id="KW-1015">Disulfide bond</keyword>
<gene>
    <name evidence="4" type="ORF">N305_00394</name>
</gene>
<dbReference type="PANTHER" id="PTHR19944">
    <property type="entry name" value="MHC CLASS II-RELATED"/>
    <property type="match status" value="1"/>
</dbReference>
<keyword evidence="2" id="KW-0325">Glycoprotein</keyword>
<protein>
    <recommendedName>
        <fullName evidence="3">MHC class II beta chain N-terminal domain-containing protein</fullName>
    </recommendedName>
</protein>
<evidence type="ECO:0000313" key="4">
    <source>
        <dbReference type="EMBL" id="KFW80887.1"/>
    </source>
</evidence>
<feature type="non-terminal residue" evidence="4">
    <location>
        <position position="84"/>
    </location>
</feature>
<evidence type="ECO:0000256" key="2">
    <source>
        <dbReference type="ARBA" id="ARBA00023180"/>
    </source>
</evidence>
<dbReference type="SUPFAM" id="SSF54452">
    <property type="entry name" value="MHC antigen-recognition domain"/>
    <property type="match status" value="1"/>
</dbReference>
<dbReference type="SMART" id="SM00921">
    <property type="entry name" value="MHC_II_beta"/>
    <property type="match status" value="1"/>
</dbReference>
<feature type="domain" description="MHC class II beta chain N-terminal" evidence="3">
    <location>
        <begin position="1"/>
        <end position="69"/>
    </location>
</feature>
<dbReference type="InterPro" id="IPR014745">
    <property type="entry name" value="MHC_II_a/b_N"/>
</dbReference>
<dbReference type="EMBL" id="KL671065">
    <property type="protein sequence ID" value="KFW80887.1"/>
    <property type="molecule type" value="Genomic_DNA"/>
</dbReference>
<sequence length="84" mass="10081">NGTERVRYVERHIYNREQQLHFDSDVGVYVGDTPFGESWARYWNSNPAELEYRRTLVDSYCRYDYKIVTPFGVERRERIPSSPS</sequence>
<dbReference type="PANTHER" id="PTHR19944:SF99">
    <property type="entry name" value="HLA CLASS II HISTOCOMPATIBILITY ANTIGEN, DRB1 BETA CHAIN"/>
    <property type="match status" value="1"/>
</dbReference>
<dbReference type="Pfam" id="PF00969">
    <property type="entry name" value="MHC_II_beta"/>
    <property type="match status" value="1"/>
</dbReference>
<dbReference type="Gene3D" id="3.10.320.10">
    <property type="entry name" value="Class II Histocompatibility Antigen, M Beta Chain, Chain B, domain 1"/>
    <property type="match status" value="1"/>
</dbReference>
<dbReference type="InterPro" id="IPR011162">
    <property type="entry name" value="MHC_I/II-like_Ag-recog"/>
</dbReference>
<name>A0A093Q9N1_9PASS</name>
<dbReference type="Proteomes" id="UP000053258">
    <property type="component" value="Unassembled WGS sequence"/>
</dbReference>
<dbReference type="GO" id="GO:0042613">
    <property type="term" value="C:MHC class II protein complex"/>
    <property type="evidence" value="ECO:0007669"/>
    <property type="project" value="InterPro"/>
</dbReference>
<dbReference type="AlphaFoldDB" id="A0A093Q9N1"/>
<dbReference type="STRING" id="328815.ENSMVIP00005001173"/>
<evidence type="ECO:0000256" key="1">
    <source>
        <dbReference type="ARBA" id="ARBA00023157"/>
    </source>
</evidence>
<dbReference type="InterPro" id="IPR000353">
    <property type="entry name" value="MHC_II_b_N"/>
</dbReference>
<reference evidence="4 5" key="1">
    <citation type="submission" date="2014-06" db="EMBL/GenBank/DDBJ databases">
        <title>Genome evolution of avian class.</title>
        <authorList>
            <person name="Zhang G."/>
            <person name="Li C."/>
        </authorList>
    </citation>
    <scope>NUCLEOTIDE SEQUENCE [LARGE SCALE GENOMIC DNA]</scope>
    <source>
        <strain evidence="4">BGI_N305</strain>
    </source>
</reference>
<accession>A0A093Q9N1</accession>
<dbReference type="GO" id="GO:0006955">
    <property type="term" value="P:immune response"/>
    <property type="evidence" value="ECO:0007669"/>
    <property type="project" value="InterPro"/>
</dbReference>
<evidence type="ECO:0000259" key="3">
    <source>
        <dbReference type="SMART" id="SM00921"/>
    </source>
</evidence>
<dbReference type="InterPro" id="IPR050160">
    <property type="entry name" value="MHC/Immunoglobulin"/>
</dbReference>
<feature type="non-terminal residue" evidence="4">
    <location>
        <position position="1"/>
    </location>
</feature>
<keyword evidence="5" id="KW-1185">Reference proteome</keyword>
<evidence type="ECO:0000313" key="5">
    <source>
        <dbReference type="Proteomes" id="UP000053258"/>
    </source>
</evidence>